<dbReference type="Proteomes" id="UP001175227">
    <property type="component" value="Unassembled WGS sequence"/>
</dbReference>
<gene>
    <name evidence="1" type="ORF">IW261DRAFT_1425110</name>
</gene>
<proteinExistence type="predicted"/>
<sequence>MPKLWMGQVKTATEELDERSPPSTNVPKYARRHPLSSSIHSLVVSDACFAVQHLVFLKGDRPSPLRPPLPRFRSSPCLQFDDLFVQNIDRGVPLARKVTPFTEQRFTRRGECLDLNDSDDVSLFYQPSLSMESSLMQACHKHVKVDVQRAGKAVMALLSFMHSFRIKGFKHRFVKCFDVDFLFSKPSLGNESICVTNKSKLIFKVISRCRRVPEGKNRSQNIEIYSSNGIKGAFVDTWMVKPGTGQVKTAEEELELRFSLGKAGRRRLRSSAVNQSGHFIVFSERARAARLASTRLDPQYAIFPNRIQ</sequence>
<dbReference type="AlphaFoldDB" id="A0AA39NTG1"/>
<protein>
    <submittedName>
        <fullName evidence="1">Uncharacterized protein</fullName>
    </submittedName>
</protein>
<comment type="caution">
    <text evidence="1">The sequence shown here is derived from an EMBL/GenBank/DDBJ whole genome shotgun (WGS) entry which is preliminary data.</text>
</comment>
<organism evidence="1 2">
    <name type="scientific">Armillaria novae-zelandiae</name>
    <dbReference type="NCBI Taxonomy" id="153914"/>
    <lineage>
        <taxon>Eukaryota</taxon>
        <taxon>Fungi</taxon>
        <taxon>Dikarya</taxon>
        <taxon>Basidiomycota</taxon>
        <taxon>Agaricomycotina</taxon>
        <taxon>Agaricomycetes</taxon>
        <taxon>Agaricomycetidae</taxon>
        <taxon>Agaricales</taxon>
        <taxon>Marasmiineae</taxon>
        <taxon>Physalacriaceae</taxon>
        <taxon>Armillaria</taxon>
    </lineage>
</organism>
<evidence type="ECO:0000313" key="2">
    <source>
        <dbReference type="Proteomes" id="UP001175227"/>
    </source>
</evidence>
<reference evidence="1" key="1">
    <citation type="submission" date="2023-06" db="EMBL/GenBank/DDBJ databases">
        <authorList>
            <consortium name="Lawrence Berkeley National Laboratory"/>
            <person name="Ahrendt S."/>
            <person name="Sahu N."/>
            <person name="Indic B."/>
            <person name="Wong-Bajracharya J."/>
            <person name="Merenyi Z."/>
            <person name="Ke H.-M."/>
            <person name="Monk M."/>
            <person name="Kocsube S."/>
            <person name="Drula E."/>
            <person name="Lipzen A."/>
            <person name="Balint B."/>
            <person name="Henrissat B."/>
            <person name="Andreopoulos B."/>
            <person name="Martin F.M."/>
            <person name="Harder C.B."/>
            <person name="Rigling D."/>
            <person name="Ford K.L."/>
            <person name="Foster G.D."/>
            <person name="Pangilinan J."/>
            <person name="Papanicolaou A."/>
            <person name="Barry K."/>
            <person name="LaButti K."/>
            <person name="Viragh M."/>
            <person name="Koriabine M."/>
            <person name="Yan M."/>
            <person name="Riley R."/>
            <person name="Champramary S."/>
            <person name="Plett K.L."/>
            <person name="Tsai I.J."/>
            <person name="Slot J."/>
            <person name="Sipos G."/>
            <person name="Plett J."/>
            <person name="Nagy L.G."/>
            <person name="Grigoriev I.V."/>
        </authorList>
    </citation>
    <scope>NUCLEOTIDE SEQUENCE</scope>
    <source>
        <strain evidence="1">ICMP 16352</strain>
    </source>
</reference>
<evidence type="ECO:0000313" key="1">
    <source>
        <dbReference type="EMBL" id="KAK0471471.1"/>
    </source>
</evidence>
<accession>A0AA39NTG1</accession>
<name>A0AA39NTG1_9AGAR</name>
<dbReference type="EMBL" id="JAUEPR010000050">
    <property type="protein sequence ID" value="KAK0471471.1"/>
    <property type="molecule type" value="Genomic_DNA"/>
</dbReference>
<keyword evidence="2" id="KW-1185">Reference proteome</keyword>